<keyword evidence="1" id="KW-0175">Coiled coil</keyword>
<feature type="compositionally biased region" description="Acidic residues" evidence="2">
    <location>
        <begin position="85"/>
        <end position="128"/>
    </location>
</feature>
<organism evidence="3 4">
    <name type="scientific">Chlamydia poikilotherma</name>
    <dbReference type="NCBI Taxonomy" id="1967783"/>
    <lineage>
        <taxon>Bacteria</taxon>
        <taxon>Pseudomonadati</taxon>
        <taxon>Chlamydiota</taxon>
        <taxon>Chlamydiia</taxon>
        <taxon>Chlamydiales</taxon>
        <taxon>Chlamydiaceae</taxon>
        <taxon>Chlamydia/Chlamydophila group</taxon>
        <taxon>Chlamydia</taxon>
    </lineage>
</organism>
<dbReference type="KEGG" id="chla:C834K_0443"/>
<proteinExistence type="predicted"/>
<keyword evidence="4" id="KW-1185">Reference proteome</keyword>
<evidence type="ECO:0000256" key="1">
    <source>
        <dbReference type="SAM" id="Coils"/>
    </source>
</evidence>
<evidence type="ECO:0000313" key="4">
    <source>
        <dbReference type="Proteomes" id="UP000258476"/>
    </source>
</evidence>
<accession>A0A3B0QGG1</accession>
<dbReference type="RefSeq" id="WP_117274215.1">
    <property type="nucleotide sequence ID" value="NZ_LS992154.1"/>
</dbReference>
<protein>
    <submittedName>
        <fullName evidence="3">Uncharacterized protein</fullName>
    </submittedName>
</protein>
<gene>
    <name evidence="3" type="ORF">C834K_0443</name>
</gene>
<dbReference type="EMBL" id="LS992154">
    <property type="protein sequence ID" value="SYX08902.1"/>
    <property type="molecule type" value="Genomic_DNA"/>
</dbReference>
<dbReference type="AlphaFoldDB" id="A0A3B0QGG1"/>
<dbReference type="OrthoDB" id="21163at2"/>
<evidence type="ECO:0000256" key="2">
    <source>
        <dbReference type="SAM" id="MobiDB-lite"/>
    </source>
</evidence>
<name>A0A3B0QGG1_9CHLA</name>
<feature type="region of interest" description="Disordered" evidence="2">
    <location>
        <begin position="59"/>
        <end position="148"/>
    </location>
</feature>
<feature type="coiled-coil region" evidence="1">
    <location>
        <begin position="30"/>
        <end position="57"/>
    </location>
</feature>
<evidence type="ECO:0000313" key="3">
    <source>
        <dbReference type="EMBL" id="SYX08902.1"/>
    </source>
</evidence>
<sequence>MKSERLKKLESELRDLTQWMQLGLVPKKEIDRHKEEIRSLENKIHEEKERLQLLKESGEVEEFVTPRRSPAKTVYPDGPSMSDMEFVEATETEIDIDPGETVEIELPDEDREEGAVEIDYSSDDDEDPFSDRNRWRRGGIVDPDANEW</sequence>
<reference evidence="4" key="1">
    <citation type="submission" date="2017-11" db="EMBL/GenBank/DDBJ databases">
        <authorList>
            <person name="Seth-Smith MB H."/>
        </authorList>
    </citation>
    <scope>NUCLEOTIDE SEQUENCE [LARGE SCALE GENOMIC DNA]</scope>
</reference>
<dbReference type="Proteomes" id="UP000258476">
    <property type="component" value="Chromosome"/>
</dbReference>